<feature type="region of interest" description="Disordered" evidence="1">
    <location>
        <begin position="66"/>
        <end position="108"/>
    </location>
</feature>
<dbReference type="EMBL" id="RCMV01000037">
    <property type="protein sequence ID" value="KAG3227343.1"/>
    <property type="molecule type" value="Genomic_DNA"/>
</dbReference>
<dbReference type="PANTHER" id="PTHR38489">
    <property type="entry name" value="HISTONE CHAPERONE DOMAIN-CONTAINING PROTEIN"/>
    <property type="match status" value="1"/>
</dbReference>
<evidence type="ECO:0000313" key="3">
    <source>
        <dbReference type="Proteomes" id="UP000760860"/>
    </source>
</evidence>
<dbReference type="Pfam" id="PF15370">
    <property type="entry name" value="NOPCHAP1"/>
    <property type="match status" value="1"/>
</dbReference>
<feature type="region of interest" description="Disordered" evidence="1">
    <location>
        <begin position="13"/>
        <end position="40"/>
    </location>
</feature>
<evidence type="ECO:0000256" key="1">
    <source>
        <dbReference type="SAM" id="MobiDB-lite"/>
    </source>
</evidence>
<sequence>MCTTLPRHFKQVTCPSGKQTTTEYSAMQDQQKPPSFPNLPKSALFSRLEAFLPVMAEENKKLSDAVAAGEGAKHNIEVEEAEEQSDGASDDTMTGGEEENKQQKDGKAPIIEMNFALGTMDEDASDAVDADAAMDPEAQIKAAATAKVVDSSSGSQQQQLEESSFQMRLGKPSNKPRPVIQELN</sequence>
<evidence type="ECO:0000313" key="2">
    <source>
        <dbReference type="EMBL" id="KAG3227343.1"/>
    </source>
</evidence>
<dbReference type="AlphaFoldDB" id="A0A8T1ITB1"/>
<dbReference type="VEuPathDB" id="FungiDB:PC110_g10300"/>
<proteinExistence type="predicted"/>
<name>A0A8T1ITB1_9STRA</name>
<dbReference type="GO" id="GO:0000492">
    <property type="term" value="P:box C/D snoRNP assembly"/>
    <property type="evidence" value="ECO:0007669"/>
    <property type="project" value="InterPro"/>
</dbReference>
<dbReference type="InterPro" id="IPR027921">
    <property type="entry name" value="NOPCHAP1"/>
</dbReference>
<feature type="compositionally biased region" description="Basic and acidic residues" evidence="1">
    <location>
        <begin position="98"/>
        <end position="107"/>
    </location>
</feature>
<feature type="compositionally biased region" description="Polar residues" evidence="1">
    <location>
        <begin position="13"/>
        <end position="33"/>
    </location>
</feature>
<feature type="compositionally biased region" description="Acidic residues" evidence="1">
    <location>
        <begin position="78"/>
        <end position="89"/>
    </location>
</feature>
<reference evidence="2" key="1">
    <citation type="submission" date="2018-05" db="EMBL/GenBank/DDBJ databases">
        <title>Effector identification in a new, highly contiguous assembly of the strawberry crown rot pathogen Phytophthora cactorum.</title>
        <authorList>
            <person name="Armitage A.D."/>
            <person name="Nellist C.F."/>
            <person name="Bates H."/>
            <person name="Vickerstaff R.J."/>
            <person name="Harrison R.J."/>
        </authorList>
    </citation>
    <scope>NUCLEOTIDE SEQUENCE</scope>
    <source>
        <strain evidence="2">P421</strain>
    </source>
</reference>
<dbReference type="Proteomes" id="UP000760860">
    <property type="component" value="Unassembled WGS sequence"/>
</dbReference>
<dbReference type="PANTHER" id="PTHR38489:SF1">
    <property type="entry name" value="HISTONE CHAPERONE DOMAIN-CONTAINING PROTEIN"/>
    <property type="match status" value="1"/>
</dbReference>
<comment type="caution">
    <text evidence="2">The sequence shown here is derived from an EMBL/GenBank/DDBJ whole genome shotgun (WGS) entry which is preliminary data.</text>
</comment>
<organism evidence="2 3">
    <name type="scientific">Phytophthora cactorum</name>
    <dbReference type="NCBI Taxonomy" id="29920"/>
    <lineage>
        <taxon>Eukaryota</taxon>
        <taxon>Sar</taxon>
        <taxon>Stramenopiles</taxon>
        <taxon>Oomycota</taxon>
        <taxon>Peronosporomycetes</taxon>
        <taxon>Peronosporales</taxon>
        <taxon>Peronosporaceae</taxon>
        <taxon>Phytophthora</taxon>
    </lineage>
</organism>
<accession>A0A8T1ITB1</accession>
<feature type="region of interest" description="Disordered" evidence="1">
    <location>
        <begin position="145"/>
        <end position="184"/>
    </location>
</feature>
<gene>
    <name evidence="2" type="ORF">PC129_g2115</name>
</gene>
<protein>
    <submittedName>
        <fullName evidence="2">Uncharacterized protein</fullName>
    </submittedName>
</protein>
<feature type="compositionally biased region" description="Low complexity" evidence="1">
    <location>
        <begin position="151"/>
        <end position="166"/>
    </location>
</feature>